<dbReference type="GO" id="GO:0046872">
    <property type="term" value="F:metal ion binding"/>
    <property type="evidence" value="ECO:0007669"/>
    <property type="project" value="UniProtKB-KW"/>
</dbReference>
<comment type="subcellular location">
    <subcellularLocation>
        <location evidence="2">Endoplasmic reticulum membrane</location>
        <topology evidence="2">Multi-pass membrane protein</topology>
    </subcellularLocation>
</comment>
<feature type="transmembrane region" description="Helical" evidence="15">
    <location>
        <begin position="501"/>
        <end position="525"/>
    </location>
</feature>
<keyword evidence="13" id="KW-0325">Glycoprotein</keyword>
<evidence type="ECO:0000256" key="12">
    <source>
        <dbReference type="ARBA" id="ARBA00023136"/>
    </source>
</evidence>
<dbReference type="InterPro" id="IPR053974">
    <property type="entry name" value="ERMP1_1-A_TM"/>
</dbReference>
<comment type="similarity">
    <text evidence="3">Belongs to the peptidase M28 family.</text>
</comment>
<dbReference type="PANTHER" id="PTHR12147">
    <property type="entry name" value="METALLOPEPTIDASE M28 FAMILY MEMBER"/>
    <property type="match status" value="1"/>
</dbReference>
<evidence type="ECO:0000259" key="16">
    <source>
        <dbReference type="Pfam" id="PF04389"/>
    </source>
</evidence>
<comment type="cofactor">
    <cofactor evidence="1">
        <name>Zn(2+)</name>
        <dbReference type="ChEBI" id="CHEBI:29105"/>
    </cofactor>
</comment>
<dbReference type="GO" id="GO:0006508">
    <property type="term" value="P:proteolysis"/>
    <property type="evidence" value="ECO:0007669"/>
    <property type="project" value="UniProtKB-KW"/>
</dbReference>
<feature type="transmembrane region" description="Helical" evidence="15">
    <location>
        <begin position="569"/>
        <end position="594"/>
    </location>
</feature>
<dbReference type="Pfam" id="PF22248">
    <property type="entry name" value="ERMP1_C"/>
    <property type="match status" value="1"/>
</dbReference>
<dbReference type="GO" id="GO:0005789">
    <property type="term" value="C:endoplasmic reticulum membrane"/>
    <property type="evidence" value="ECO:0007669"/>
    <property type="project" value="UniProtKB-SubCell"/>
</dbReference>
<dbReference type="CDD" id="cd03875">
    <property type="entry name" value="M28_Fxna_like"/>
    <property type="match status" value="1"/>
</dbReference>
<evidence type="ECO:0000256" key="1">
    <source>
        <dbReference type="ARBA" id="ARBA00001947"/>
    </source>
</evidence>
<keyword evidence="5 15" id="KW-0812">Transmembrane</keyword>
<evidence type="ECO:0000256" key="15">
    <source>
        <dbReference type="SAM" id="Phobius"/>
    </source>
</evidence>
<dbReference type="InterPro" id="IPR045175">
    <property type="entry name" value="M28_fam"/>
</dbReference>
<evidence type="ECO:0000256" key="9">
    <source>
        <dbReference type="ARBA" id="ARBA00022833"/>
    </source>
</evidence>
<evidence type="ECO:0000259" key="17">
    <source>
        <dbReference type="Pfam" id="PF22248"/>
    </source>
</evidence>
<reference evidence="19" key="1">
    <citation type="journal article" date="2014" name="Nat. Genet.">
        <title>Genome and transcriptome of the porcine whipworm Trichuris suis.</title>
        <authorList>
            <person name="Jex A.R."/>
            <person name="Nejsum P."/>
            <person name="Schwarz E.M."/>
            <person name="Hu L."/>
            <person name="Young N.D."/>
            <person name="Hall R.S."/>
            <person name="Korhonen P.K."/>
            <person name="Liao S."/>
            <person name="Thamsborg S."/>
            <person name="Xia J."/>
            <person name="Xu P."/>
            <person name="Wang S."/>
            <person name="Scheerlinck J.P."/>
            <person name="Hofmann A."/>
            <person name="Sternberg P.W."/>
            <person name="Wang J."/>
            <person name="Gasser R.B."/>
        </authorList>
    </citation>
    <scope>NUCLEOTIDE SEQUENCE [LARGE SCALE GENOMIC DNA]</scope>
    <source>
        <strain evidence="19">DCEP-RM93F</strain>
    </source>
</reference>
<keyword evidence="8" id="KW-0256">Endoplasmic reticulum</keyword>
<keyword evidence="11" id="KW-0482">Metalloprotease</keyword>
<dbReference type="Gene3D" id="3.40.630.10">
    <property type="entry name" value="Zn peptidases"/>
    <property type="match status" value="1"/>
</dbReference>
<feature type="transmembrane region" description="Helical" evidence="15">
    <location>
        <begin position="458"/>
        <end position="480"/>
    </location>
</feature>
<organism evidence="19">
    <name type="scientific">Trichuris suis</name>
    <name type="common">pig whipworm</name>
    <dbReference type="NCBI Taxonomy" id="68888"/>
    <lineage>
        <taxon>Eukaryota</taxon>
        <taxon>Metazoa</taxon>
        <taxon>Ecdysozoa</taxon>
        <taxon>Nematoda</taxon>
        <taxon>Enoplea</taxon>
        <taxon>Dorylaimia</taxon>
        <taxon>Trichinellida</taxon>
        <taxon>Trichuridae</taxon>
        <taxon>Trichuris</taxon>
    </lineage>
</organism>
<dbReference type="GO" id="GO:0008235">
    <property type="term" value="F:metalloexopeptidase activity"/>
    <property type="evidence" value="ECO:0007669"/>
    <property type="project" value="InterPro"/>
</dbReference>
<name>A0A085NM54_9BILA</name>
<evidence type="ECO:0000256" key="8">
    <source>
        <dbReference type="ARBA" id="ARBA00022824"/>
    </source>
</evidence>
<keyword evidence="10 15" id="KW-1133">Transmembrane helix</keyword>
<evidence type="ECO:0000256" key="14">
    <source>
        <dbReference type="ARBA" id="ARBA00078796"/>
    </source>
</evidence>
<evidence type="ECO:0000256" key="7">
    <source>
        <dbReference type="ARBA" id="ARBA00022801"/>
    </source>
</evidence>
<dbReference type="Proteomes" id="UP000030758">
    <property type="component" value="Unassembled WGS sequence"/>
</dbReference>
<dbReference type="SUPFAM" id="SSF53187">
    <property type="entry name" value="Zn-dependent exopeptidases"/>
    <property type="match status" value="1"/>
</dbReference>
<feature type="transmembrane region" description="Helical" evidence="15">
    <location>
        <begin position="34"/>
        <end position="62"/>
    </location>
</feature>
<keyword evidence="4" id="KW-0645">Protease</keyword>
<evidence type="ECO:0000256" key="2">
    <source>
        <dbReference type="ARBA" id="ARBA00004477"/>
    </source>
</evidence>
<feature type="transmembrane region" description="Helical" evidence="15">
    <location>
        <begin position="537"/>
        <end position="557"/>
    </location>
</feature>
<feature type="transmembrane region" description="Helical" evidence="15">
    <location>
        <begin position="600"/>
        <end position="619"/>
    </location>
</feature>
<evidence type="ECO:0000256" key="5">
    <source>
        <dbReference type="ARBA" id="ARBA00022692"/>
    </source>
</evidence>
<accession>A0A085NM54</accession>
<dbReference type="InterPro" id="IPR053973">
    <property type="entry name" value="ERMP1-like_C"/>
</dbReference>
<evidence type="ECO:0000256" key="13">
    <source>
        <dbReference type="ARBA" id="ARBA00023180"/>
    </source>
</evidence>
<dbReference type="AlphaFoldDB" id="A0A085NM54"/>
<keyword evidence="7" id="KW-0378">Hydrolase</keyword>
<feature type="transmembrane region" description="Helical" evidence="15">
    <location>
        <begin position="708"/>
        <end position="726"/>
    </location>
</feature>
<evidence type="ECO:0000256" key="3">
    <source>
        <dbReference type="ARBA" id="ARBA00010918"/>
    </source>
</evidence>
<keyword evidence="12 15" id="KW-0472">Membrane</keyword>
<dbReference type="EMBL" id="KL367487">
    <property type="protein sequence ID" value="KFD70550.1"/>
    <property type="molecule type" value="Genomic_DNA"/>
</dbReference>
<keyword evidence="9" id="KW-0862">Zinc</keyword>
<proteinExistence type="inferred from homology"/>
<dbReference type="Pfam" id="PF04389">
    <property type="entry name" value="Peptidase_M28"/>
    <property type="match status" value="1"/>
</dbReference>
<dbReference type="InterPro" id="IPR048024">
    <property type="entry name" value="Fxna-like_M28_dom"/>
</dbReference>
<feature type="domain" description="Endoplasmic reticulum metallopeptidase 1/1-A TM" evidence="18">
    <location>
        <begin position="517"/>
        <end position="704"/>
    </location>
</feature>
<dbReference type="PANTHER" id="PTHR12147:SF22">
    <property type="entry name" value="ENDOPLASMIC RETICULUM METALLOPEPTIDASE 1"/>
    <property type="match status" value="1"/>
</dbReference>
<sequence length="974" mass="110307">MNKASQIHHTRFALSVDDERAAVCCPCIYRLIAYILYSVILCIALGFGKLLVVFECALSWRIRLLLTKFVELFPLLRFTFRLTWVWKVMYTTSVAAMRTARRPRSRKKTVGTLLLCLRTLDLVTGQSICSYCCFCSLPADFSMKECQRQRFLEKLVVLGPRPSGSYECEQLATRLILDEVAKIKATAKPVHFIHAEIQRPSGCFALNFLNHFVQCYQNVTNIVVRLGISQEVRSALLLNCHFDSVPSSPGASDDGVSCSVLLEILRVLSSNDAGLPYDVVFLFNGAEENILPAAHGFITLHPLRYAIRSFINLEGAGAGGREILFQISLKSSWMLDLYLNKVPYPHTTVIGHELFQSGVLPAETDFRIFRDYGRLPGIDIAFVKNGYVYHNEFDRPEYITAGCIQRAGENVLAIVNAIMQSDCMRSHCAEDDKYGVFFDMLGLFTVSYSLRISRMVNLFSIAATAAIFLIGISADMPSLFDSRQESMWFRFYTYTHIADSLKAHALALLGSIASGAVMLFAVSIMGNYLVWYGKSEALVSLYVAPALCGGLSVHYLFSRRFRLYGTKQVLVYEQCIFNCTLVLLAVILLVLTFWNLRSSYYFTFILLFLLMRFPLLWLCDGLVKRKSFHATTILFAVHTLAILPAYVFVIYGYIELSSLMVPILARVGPVVNAEKFICIFGTATAVITMLLMGALVYISDGMQWLRCLALYCLMYYLVISFTPYGIPFQFDLQQPRLRRIHMQHFTRRNCCTELKSDTIENWLWIYPLDMRGIKDLPNYDEIKSGRPPSCDTESTYCDLPYYIPVSRNFPASQSLLTKMEALPQAAFRTELHILNKKVLVAGNSVDYKLSIIGSDHMNVFITPFEHWRLLNWSFNVSILPLQKTYFIALNCGHSLCSWNVDISFAKNSAEQTSGSAKLVVASQFVHGVLRYSSQLLMLMEKIHTDRQSSIHNSSLWKSRLTVDAWNSDVVVATL</sequence>
<dbReference type="InterPro" id="IPR007484">
    <property type="entry name" value="Peptidase_M28"/>
</dbReference>
<evidence type="ECO:0000256" key="10">
    <source>
        <dbReference type="ARBA" id="ARBA00022989"/>
    </source>
</evidence>
<evidence type="ECO:0000256" key="4">
    <source>
        <dbReference type="ARBA" id="ARBA00022670"/>
    </source>
</evidence>
<protein>
    <recommendedName>
        <fullName evidence="14">FXNA-like protease</fullName>
    </recommendedName>
</protein>
<feature type="domain" description="Peptidase M28" evidence="16">
    <location>
        <begin position="221"/>
        <end position="414"/>
    </location>
</feature>
<feature type="domain" description="Endoplasmic reticulum metallopeptidase 1-like C-terminal" evidence="17">
    <location>
        <begin position="735"/>
        <end position="942"/>
    </location>
</feature>
<evidence type="ECO:0000313" key="19">
    <source>
        <dbReference type="EMBL" id="KFD70550.1"/>
    </source>
</evidence>
<evidence type="ECO:0000256" key="11">
    <source>
        <dbReference type="ARBA" id="ARBA00023049"/>
    </source>
</evidence>
<evidence type="ECO:0000256" key="6">
    <source>
        <dbReference type="ARBA" id="ARBA00022723"/>
    </source>
</evidence>
<feature type="transmembrane region" description="Helical" evidence="15">
    <location>
        <begin position="631"/>
        <end position="654"/>
    </location>
</feature>
<gene>
    <name evidence="19" type="ORF">M514_01048</name>
</gene>
<dbReference type="FunFam" id="3.40.630.10:FF:000008">
    <property type="entry name" value="Endoplasmic reticulum metallopeptidase 1"/>
    <property type="match status" value="1"/>
</dbReference>
<evidence type="ECO:0000259" key="18">
    <source>
        <dbReference type="Pfam" id="PF22249"/>
    </source>
</evidence>
<keyword evidence="6" id="KW-0479">Metal-binding</keyword>
<dbReference type="Pfam" id="PF22249">
    <property type="entry name" value="ERMP1-TM"/>
    <property type="match status" value="1"/>
</dbReference>
<feature type="transmembrane region" description="Helical" evidence="15">
    <location>
        <begin position="674"/>
        <end position="696"/>
    </location>
</feature>